<evidence type="ECO:0000313" key="1">
    <source>
        <dbReference type="EMBL" id="KKI64769.1"/>
    </source>
</evidence>
<name>A0A0M2P1T0_STACC</name>
<reference evidence="1 2" key="1">
    <citation type="submission" date="2015-03" db="EMBL/GenBank/DDBJ databases">
        <title>Genome Assembly of Staphylococcus cohnii subsp. cohnii strain G22B2.</title>
        <authorList>
            <person name="Nair G."/>
            <person name="Kaur G."/>
            <person name="Khatri I."/>
            <person name="Singh N.K."/>
            <person name="Sathyabama S."/>
            <person name="Maurya S.K."/>
            <person name="Subramanian S."/>
            <person name="Agrewala J.N."/>
            <person name="Mayilraj S."/>
        </authorList>
    </citation>
    <scope>NUCLEOTIDE SEQUENCE [LARGE SCALE GENOMIC DNA]</scope>
    <source>
        <strain evidence="1 2">G22B2</strain>
    </source>
</reference>
<proteinExistence type="predicted"/>
<gene>
    <name evidence="1" type="ORF">UF66_2290</name>
</gene>
<accession>A0A0M2P1T0</accession>
<dbReference type="Proteomes" id="UP000034455">
    <property type="component" value="Unassembled WGS sequence"/>
</dbReference>
<dbReference type="PATRIC" id="fig|74704.6.peg.2374"/>
<dbReference type="RefSeq" id="WP_046467673.1">
    <property type="nucleotide sequence ID" value="NZ_LAKJ01000006.1"/>
</dbReference>
<evidence type="ECO:0000313" key="2">
    <source>
        <dbReference type="Proteomes" id="UP000034455"/>
    </source>
</evidence>
<comment type="caution">
    <text evidence="1">The sequence shown here is derived from an EMBL/GenBank/DDBJ whole genome shotgun (WGS) entry which is preliminary data.</text>
</comment>
<organism evidence="1 2">
    <name type="scientific">Staphylococcus cohnii subsp. cohnii</name>
    <dbReference type="NCBI Taxonomy" id="74704"/>
    <lineage>
        <taxon>Bacteria</taxon>
        <taxon>Bacillati</taxon>
        <taxon>Bacillota</taxon>
        <taxon>Bacilli</taxon>
        <taxon>Bacillales</taxon>
        <taxon>Staphylococcaceae</taxon>
        <taxon>Staphylococcus</taxon>
        <taxon>Staphylococcus cohnii species complex</taxon>
    </lineage>
</organism>
<dbReference type="AlphaFoldDB" id="A0A0M2P1T0"/>
<protein>
    <submittedName>
        <fullName evidence="1">Uncharacterized protein</fullName>
    </submittedName>
</protein>
<dbReference type="EMBL" id="LAKJ01000006">
    <property type="protein sequence ID" value="KKI64769.1"/>
    <property type="molecule type" value="Genomic_DNA"/>
</dbReference>
<sequence length="83" mass="9855">MTKENQYSQFKSMVSDKLEIIKEQNFSNDDFDVDIFGCIVELTTMIFTTIRLTEITEQQIENFIKHEINMSLDELSELENSFY</sequence>